<name>A0A7C5XKB5_9CREN</name>
<dbReference type="SMART" id="SM01103">
    <property type="entry name" value="CRS1_YhbY"/>
    <property type="match status" value="1"/>
</dbReference>
<keyword evidence="1 2" id="KW-0694">RNA-binding</keyword>
<dbReference type="PROSITE" id="PS51295">
    <property type="entry name" value="CRM"/>
    <property type="match status" value="1"/>
</dbReference>
<comment type="caution">
    <text evidence="4">The sequence shown here is derived from an EMBL/GenBank/DDBJ whole genome shotgun (WGS) entry which is preliminary data.</text>
</comment>
<dbReference type="AlphaFoldDB" id="A0A7C5XKB5"/>
<dbReference type="InterPro" id="IPR035920">
    <property type="entry name" value="YhbY-like_sf"/>
</dbReference>
<dbReference type="GO" id="GO:0003723">
    <property type="term" value="F:RNA binding"/>
    <property type="evidence" value="ECO:0007669"/>
    <property type="project" value="UniProtKB-UniRule"/>
</dbReference>
<organism evidence="4">
    <name type="scientific">Ignisphaera aggregans</name>
    <dbReference type="NCBI Taxonomy" id="334771"/>
    <lineage>
        <taxon>Archaea</taxon>
        <taxon>Thermoproteota</taxon>
        <taxon>Thermoprotei</taxon>
        <taxon>Desulfurococcales</taxon>
        <taxon>Desulfurococcaceae</taxon>
        <taxon>Ignisphaera</taxon>
    </lineage>
</organism>
<proteinExistence type="predicted"/>
<sequence>MSLLGVERVARVKRYFEAIRKEKVSSHRADVNIGKRGIHQGVVEEIKRLLEDRRCVKIRILKSARESISDEEIKRVADMLNAEIADSRGYTYVLISRKALKRG</sequence>
<dbReference type="InterPro" id="IPR051925">
    <property type="entry name" value="RNA-binding_domain"/>
</dbReference>
<dbReference type="SUPFAM" id="SSF75471">
    <property type="entry name" value="YhbY-like"/>
    <property type="match status" value="1"/>
</dbReference>
<protein>
    <submittedName>
        <fullName evidence="4">YhbY family RNA-binding protein</fullName>
    </submittedName>
</protein>
<gene>
    <name evidence="5" type="ORF">ENL47_10865</name>
    <name evidence="4" type="ORF">ENM84_03070</name>
</gene>
<dbReference type="PANTHER" id="PTHR40065:SF3">
    <property type="entry name" value="RNA-BINDING PROTEIN YHBY"/>
    <property type="match status" value="1"/>
</dbReference>
<reference evidence="4" key="1">
    <citation type="journal article" date="2020" name="mSystems">
        <title>Genome- and Community-Level Interaction Insights into Carbon Utilization and Element Cycling Functions of Hydrothermarchaeota in Hydrothermal Sediment.</title>
        <authorList>
            <person name="Zhou Z."/>
            <person name="Liu Y."/>
            <person name="Xu W."/>
            <person name="Pan J."/>
            <person name="Luo Z.H."/>
            <person name="Li M."/>
        </authorList>
    </citation>
    <scope>NUCLEOTIDE SEQUENCE [LARGE SCALE GENOMIC DNA]</scope>
    <source>
        <strain evidence="5">SpSt-1</strain>
        <strain evidence="4">SpSt-1121</strain>
    </source>
</reference>
<dbReference type="EMBL" id="DRZI01000131">
    <property type="protein sequence ID" value="HHP81626.1"/>
    <property type="molecule type" value="Genomic_DNA"/>
</dbReference>
<evidence type="ECO:0000256" key="2">
    <source>
        <dbReference type="PROSITE-ProRule" id="PRU00626"/>
    </source>
</evidence>
<dbReference type="Gene3D" id="3.30.110.60">
    <property type="entry name" value="YhbY-like"/>
    <property type="match status" value="1"/>
</dbReference>
<evidence type="ECO:0000313" key="4">
    <source>
        <dbReference type="EMBL" id="HHP81626.1"/>
    </source>
</evidence>
<dbReference type="PANTHER" id="PTHR40065">
    <property type="entry name" value="RNA-BINDING PROTEIN YHBY"/>
    <property type="match status" value="1"/>
</dbReference>
<dbReference type="InterPro" id="IPR001890">
    <property type="entry name" value="RNA-binding_CRM"/>
</dbReference>
<accession>A0A7C5XKB5</accession>
<dbReference type="Pfam" id="PF01985">
    <property type="entry name" value="CRS1_YhbY"/>
    <property type="match status" value="1"/>
</dbReference>
<dbReference type="EMBL" id="DRUB01000218">
    <property type="protein sequence ID" value="HHR97265.1"/>
    <property type="molecule type" value="Genomic_DNA"/>
</dbReference>
<feature type="domain" description="CRM" evidence="3">
    <location>
        <begin position="2"/>
        <end position="103"/>
    </location>
</feature>
<evidence type="ECO:0000256" key="1">
    <source>
        <dbReference type="ARBA" id="ARBA00022884"/>
    </source>
</evidence>
<evidence type="ECO:0000313" key="5">
    <source>
        <dbReference type="EMBL" id="HHR97265.1"/>
    </source>
</evidence>
<evidence type="ECO:0000259" key="3">
    <source>
        <dbReference type="PROSITE" id="PS51295"/>
    </source>
</evidence>